<dbReference type="InterPro" id="IPR027417">
    <property type="entry name" value="P-loop_NTPase"/>
</dbReference>
<reference evidence="6" key="1">
    <citation type="journal article" date="2020" name="mSystems">
        <title>Genome- and Community-Level Interaction Insights into Carbon Utilization and Element Cycling Functions of Hydrothermarchaeota in Hydrothermal Sediment.</title>
        <authorList>
            <person name="Zhou Z."/>
            <person name="Liu Y."/>
            <person name="Xu W."/>
            <person name="Pan J."/>
            <person name="Luo Z.H."/>
            <person name="Li M."/>
        </authorList>
    </citation>
    <scope>NUCLEOTIDE SEQUENCE [LARGE SCALE GENOMIC DNA]</scope>
    <source>
        <strain evidence="6">SpSt-747</strain>
    </source>
</reference>
<keyword evidence="3" id="KW-0547">Nucleotide-binding</keyword>
<evidence type="ECO:0000256" key="2">
    <source>
        <dbReference type="ARBA" id="ARBA00022737"/>
    </source>
</evidence>
<dbReference type="AlphaFoldDB" id="A0A7V3YHN9"/>
<gene>
    <name evidence="6" type="ORF">ENV30_08285</name>
</gene>
<sequence length="500" mass="55223">MVILEARGIRKHFGGVVALSDGNLRCRQGRITGLLGANGSGKSTMSKIIAGVYRPDGGEIWYKGRPVHYRNPSEAKRDGIALVFQNLSLVPDLTVWQNVVLGMEKSRGIFLDNQEAKQIARDILSKLLPGLDITRKVYELSPGEMQIVEIAKAIAERPQLLILDEPTAALEHAQVKSLFAYMRALAQSGVAIVFTSHRLWEVMEICNDVTIFRNGATVAYIDFDQEEKDPETIISHITGETVRSSPAERTFGEKPESREVLLRAHIRSKVKSLRDVSLELARGEILGIGGLAGQGQNELLYALAGSFPGVQCEVEIEGRKIVLRRPQDAIQNGILLVPGDRQKEGLFLEHSVYSNMVFPKFGLSRHPVIIPEKKYRGECEDIVRLLSIKVSSLDAPVSTLSGGNQQKVVVGKWLSFDVKVFLLADPAKGVDIGAKRDLYEYIRRLARERGIGVILYASDHEELAQYADRVLVMYEGGIVAALTGEDISEETITATSVRAR</sequence>
<accession>A0A7V3YHN9</accession>
<dbReference type="PANTHER" id="PTHR43790">
    <property type="entry name" value="CARBOHYDRATE TRANSPORT ATP-BINDING PROTEIN MG119-RELATED"/>
    <property type="match status" value="1"/>
</dbReference>
<evidence type="ECO:0000256" key="4">
    <source>
        <dbReference type="ARBA" id="ARBA00022840"/>
    </source>
</evidence>
<keyword evidence="4 6" id="KW-0067">ATP-binding</keyword>
<dbReference type="SMART" id="SM00382">
    <property type="entry name" value="AAA"/>
    <property type="match status" value="1"/>
</dbReference>
<keyword evidence="2" id="KW-0677">Repeat</keyword>
<dbReference type="SUPFAM" id="SSF52540">
    <property type="entry name" value="P-loop containing nucleoside triphosphate hydrolases"/>
    <property type="match status" value="2"/>
</dbReference>
<dbReference type="PROSITE" id="PS50893">
    <property type="entry name" value="ABC_TRANSPORTER_2"/>
    <property type="match status" value="2"/>
</dbReference>
<evidence type="ECO:0000259" key="5">
    <source>
        <dbReference type="PROSITE" id="PS50893"/>
    </source>
</evidence>
<dbReference type="InterPro" id="IPR003439">
    <property type="entry name" value="ABC_transporter-like_ATP-bd"/>
</dbReference>
<proteinExistence type="predicted"/>
<evidence type="ECO:0000256" key="3">
    <source>
        <dbReference type="ARBA" id="ARBA00022741"/>
    </source>
</evidence>
<dbReference type="Pfam" id="PF00005">
    <property type="entry name" value="ABC_tran"/>
    <property type="match status" value="2"/>
</dbReference>
<dbReference type="InterPro" id="IPR003593">
    <property type="entry name" value="AAA+_ATPase"/>
</dbReference>
<dbReference type="InterPro" id="IPR050107">
    <property type="entry name" value="ABC_carbohydrate_import_ATPase"/>
</dbReference>
<dbReference type="CDD" id="cd03216">
    <property type="entry name" value="ABC_Carb_Monos_I"/>
    <property type="match status" value="1"/>
</dbReference>
<evidence type="ECO:0000256" key="1">
    <source>
        <dbReference type="ARBA" id="ARBA00022448"/>
    </source>
</evidence>
<feature type="domain" description="ABC transporter" evidence="5">
    <location>
        <begin position="4"/>
        <end position="239"/>
    </location>
</feature>
<evidence type="ECO:0000313" key="6">
    <source>
        <dbReference type="EMBL" id="HGI31284.1"/>
    </source>
</evidence>
<name>A0A7V3YHN9_9BACT</name>
<dbReference type="CDD" id="cd03215">
    <property type="entry name" value="ABC_Carb_Monos_II"/>
    <property type="match status" value="1"/>
</dbReference>
<comment type="caution">
    <text evidence="6">The sequence shown here is derived from an EMBL/GenBank/DDBJ whole genome shotgun (WGS) entry which is preliminary data.</text>
</comment>
<dbReference type="EMBL" id="DTFV01000118">
    <property type="protein sequence ID" value="HGI31284.1"/>
    <property type="molecule type" value="Genomic_DNA"/>
</dbReference>
<dbReference type="Gene3D" id="3.40.50.300">
    <property type="entry name" value="P-loop containing nucleotide triphosphate hydrolases"/>
    <property type="match status" value="2"/>
</dbReference>
<feature type="domain" description="ABC transporter" evidence="5">
    <location>
        <begin position="255"/>
        <end position="500"/>
    </location>
</feature>
<dbReference type="GO" id="GO:0016887">
    <property type="term" value="F:ATP hydrolysis activity"/>
    <property type="evidence" value="ECO:0007669"/>
    <property type="project" value="InterPro"/>
</dbReference>
<dbReference type="GO" id="GO:0005524">
    <property type="term" value="F:ATP binding"/>
    <property type="evidence" value="ECO:0007669"/>
    <property type="project" value="UniProtKB-KW"/>
</dbReference>
<organism evidence="6">
    <name type="scientific">Candidatus Caldatribacterium californiense</name>
    <dbReference type="NCBI Taxonomy" id="1454726"/>
    <lineage>
        <taxon>Bacteria</taxon>
        <taxon>Pseudomonadati</taxon>
        <taxon>Atribacterota</taxon>
        <taxon>Atribacteria</taxon>
        <taxon>Atribacterales</taxon>
        <taxon>Candidatus Caldatribacteriaceae</taxon>
        <taxon>Candidatus Caldatribacterium</taxon>
    </lineage>
</organism>
<dbReference type="InterPro" id="IPR017871">
    <property type="entry name" value="ABC_transporter-like_CS"/>
</dbReference>
<keyword evidence="1" id="KW-0813">Transport</keyword>
<dbReference type="PROSITE" id="PS00211">
    <property type="entry name" value="ABC_TRANSPORTER_1"/>
    <property type="match status" value="1"/>
</dbReference>
<dbReference type="PANTHER" id="PTHR43790:SF9">
    <property type="entry name" value="GALACTOFURANOSE TRANSPORTER ATP-BINDING PROTEIN YTFR"/>
    <property type="match status" value="1"/>
</dbReference>
<protein>
    <submittedName>
        <fullName evidence="6">Sugar ABC transporter ATP-binding protein</fullName>
    </submittedName>
</protein>